<feature type="transmembrane region" description="Helical" evidence="3">
    <location>
        <begin position="273"/>
        <end position="294"/>
    </location>
</feature>
<keyword evidence="4" id="KW-0732">Signal</keyword>
<evidence type="ECO:0000256" key="1">
    <source>
        <dbReference type="ARBA" id="ARBA00007920"/>
    </source>
</evidence>
<dbReference type="InterPro" id="IPR029058">
    <property type="entry name" value="AB_hydrolase_fold"/>
</dbReference>
<evidence type="ECO:0000313" key="7">
    <source>
        <dbReference type="Proteomes" id="UP000054399"/>
    </source>
</evidence>
<feature type="domain" description="DUF676" evidence="5">
    <location>
        <begin position="4"/>
        <end position="201"/>
    </location>
</feature>
<proteinExistence type="inferred from homology"/>
<feature type="compositionally biased region" description="Low complexity" evidence="2">
    <location>
        <begin position="311"/>
        <end position="325"/>
    </location>
</feature>
<dbReference type="InterPro" id="IPR007751">
    <property type="entry name" value="DUF676_lipase-like"/>
</dbReference>
<name>A0ABR3BIN5_9TREE</name>
<evidence type="ECO:0000256" key="3">
    <source>
        <dbReference type="SAM" id="Phobius"/>
    </source>
</evidence>
<dbReference type="Gene3D" id="3.40.50.1820">
    <property type="entry name" value="alpha/beta hydrolase"/>
    <property type="match status" value="1"/>
</dbReference>
<evidence type="ECO:0000313" key="6">
    <source>
        <dbReference type="EMBL" id="KAL0240332.1"/>
    </source>
</evidence>
<feature type="chain" id="PRO_5047049389" description="DUF676 domain-containing protein" evidence="4">
    <location>
        <begin position="25"/>
        <end position="440"/>
    </location>
</feature>
<sequence length="440" mass="49632">MGTNVHVVLLIHGLWGSPAHLAEAKQELEAAWGEGEGEELVVMVAGGMTSQLTYDGIDVCASRVAWELDEKVKELDAHGKHVAKFSLAGYSLGGLVARYLVGLLHSRSPSFFRLHKPVAFSTLASPHYGIPRYILCWLGARIMSRSGEQLYVVDRYADDDPRPLLEIMADPRSVFYHGLEMFERLSLFAAAINDNSVPYPTAAIETIDHFAQWQDQRLIVDYNDAGIIRSWSREQHDPPPDEKEREKGGRVVKKSLGTYIGTLPPVLRYRFPFNYLIILLFPIMLPIVLCLILARQSLDTSRSKRRLQQLAQTSSAPTHPTASPSGLSIQHLRAAIRHIERNLESEIIESIDGPALDIYDNNTPLDQVVIKVQLKECQFRMALWLNQLPFKKYLTWWPEVTNAHATAIVRDAHLFPQHERGRGMLKFWAQVMLGQATNVS</sequence>
<dbReference type="SUPFAM" id="SSF53474">
    <property type="entry name" value="alpha/beta-Hydrolases"/>
    <property type="match status" value="1"/>
</dbReference>
<feature type="region of interest" description="Disordered" evidence="2">
    <location>
        <begin position="306"/>
        <end position="326"/>
    </location>
</feature>
<accession>A0ABR3BIN5</accession>
<dbReference type="InterPro" id="IPR044294">
    <property type="entry name" value="Lipase-like"/>
</dbReference>
<dbReference type="PANTHER" id="PTHR12482:SF62">
    <property type="entry name" value="LIPASE ROG1-RELATED"/>
    <property type="match status" value="1"/>
</dbReference>
<feature type="signal peptide" evidence="4">
    <location>
        <begin position="1"/>
        <end position="24"/>
    </location>
</feature>
<evidence type="ECO:0000259" key="5">
    <source>
        <dbReference type="Pfam" id="PF05057"/>
    </source>
</evidence>
<dbReference type="RefSeq" id="XP_066610831.1">
    <property type="nucleotide sequence ID" value="XM_066761006.1"/>
</dbReference>
<dbReference type="PANTHER" id="PTHR12482">
    <property type="entry name" value="LIPASE ROG1-RELATED-RELATED"/>
    <property type="match status" value="1"/>
</dbReference>
<gene>
    <name evidence="6" type="ORF">I308_106582</name>
</gene>
<evidence type="ECO:0000256" key="2">
    <source>
        <dbReference type="SAM" id="MobiDB-lite"/>
    </source>
</evidence>
<dbReference type="Proteomes" id="UP000054399">
    <property type="component" value="Unassembled WGS sequence"/>
</dbReference>
<dbReference type="GeneID" id="91993437"/>
<comment type="caution">
    <text evidence="6">The sequence shown here is derived from an EMBL/GenBank/DDBJ whole genome shotgun (WGS) entry which is preliminary data.</text>
</comment>
<protein>
    <recommendedName>
        <fullName evidence="5">DUF676 domain-containing protein</fullName>
    </recommendedName>
</protein>
<evidence type="ECO:0000256" key="4">
    <source>
        <dbReference type="SAM" id="SignalP"/>
    </source>
</evidence>
<keyword evidence="7" id="KW-1185">Reference proteome</keyword>
<dbReference type="EMBL" id="ATAM02000014">
    <property type="protein sequence ID" value="KAL0240332.1"/>
    <property type="molecule type" value="Genomic_DNA"/>
</dbReference>
<comment type="similarity">
    <text evidence="1">Belongs to the putative lipase ROG1 family.</text>
</comment>
<keyword evidence="3" id="KW-1133">Transmembrane helix</keyword>
<keyword evidence="3" id="KW-0472">Membrane</keyword>
<reference evidence="7" key="1">
    <citation type="submission" date="2015-01" db="EMBL/GenBank/DDBJ databases">
        <title>The Genome Sequence of Cryptococcus gattii MMRL2647.</title>
        <authorList>
            <consortium name="The Broad Institute Genomics Platform"/>
            <person name="Cuomo C."/>
            <person name="Litvintseva A."/>
            <person name="Chen Y."/>
            <person name="Heitman J."/>
            <person name="Sun S."/>
            <person name="Springer D."/>
            <person name="Dromer F."/>
            <person name="Young S."/>
            <person name="Zeng Q."/>
            <person name="Gargeya S."/>
            <person name="Abouelleil A."/>
            <person name="Alvarado L."/>
            <person name="Chapman S.B."/>
            <person name="Gainer-Dewar J."/>
            <person name="Goldberg J."/>
            <person name="Griggs A."/>
            <person name="Gujja S."/>
            <person name="Hansen M."/>
            <person name="Howarth C."/>
            <person name="Imamovic A."/>
            <person name="Larimer J."/>
            <person name="Murphy C."/>
            <person name="Naylor J."/>
            <person name="Pearson M."/>
            <person name="Priest M."/>
            <person name="Roberts A."/>
            <person name="Saif S."/>
            <person name="Shea T."/>
            <person name="Sykes S."/>
            <person name="Wortman J."/>
            <person name="Nusbaum C."/>
            <person name="Birren B."/>
        </authorList>
    </citation>
    <scope>NUCLEOTIDE SEQUENCE [LARGE SCALE GENOMIC DNA]</scope>
    <source>
        <strain evidence="7">IND107</strain>
    </source>
</reference>
<dbReference type="Pfam" id="PF05057">
    <property type="entry name" value="DUF676"/>
    <property type="match status" value="1"/>
</dbReference>
<keyword evidence="3" id="KW-0812">Transmembrane</keyword>
<reference evidence="6 7" key="2">
    <citation type="submission" date="2024-01" db="EMBL/GenBank/DDBJ databases">
        <title>Comparative genomics of Cryptococcus and Kwoniella reveals pathogenesis evolution and contrasting modes of karyotype evolution via chromosome fusion or intercentromeric recombination.</title>
        <authorList>
            <person name="Coelho M.A."/>
            <person name="David-Palma M."/>
            <person name="Shea T."/>
            <person name="Bowers K."/>
            <person name="Mcginley-Smith S."/>
            <person name="Mohammad A.W."/>
            <person name="Gnirke A."/>
            <person name="Yurkov A.M."/>
            <person name="Nowrousian M."/>
            <person name="Sun S."/>
            <person name="Cuomo C.A."/>
            <person name="Heitman J."/>
        </authorList>
    </citation>
    <scope>NUCLEOTIDE SEQUENCE [LARGE SCALE GENOMIC DNA]</scope>
    <source>
        <strain evidence="6 7">IND107</strain>
    </source>
</reference>
<organism evidence="6 7">
    <name type="scientific">Cryptococcus tetragattii IND107</name>
    <dbReference type="NCBI Taxonomy" id="1296105"/>
    <lineage>
        <taxon>Eukaryota</taxon>
        <taxon>Fungi</taxon>
        <taxon>Dikarya</taxon>
        <taxon>Basidiomycota</taxon>
        <taxon>Agaricomycotina</taxon>
        <taxon>Tremellomycetes</taxon>
        <taxon>Tremellales</taxon>
        <taxon>Cryptococcaceae</taxon>
        <taxon>Cryptococcus</taxon>
        <taxon>Cryptococcus gattii species complex</taxon>
    </lineage>
</organism>